<dbReference type="GO" id="GO:0004843">
    <property type="term" value="F:cysteine-type deubiquitinase activity"/>
    <property type="evidence" value="ECO:0007669"/>
    <property type="project" value="InterPro"/>
</dbReference>
<dbReference type="InterPro" id="IPR050164">
    <property type="entry name" value="Peptidase_C19"/>
</dbReference>
<feature type="compositionally biased region" description="Basic and acidic residues" evidence="1">
    <location>
        <begin position="1"/>
        <end position="14"/>
    </location>
</feature>
<feature type="region of interest" description="Disordered" evidence="1">
    <location>
        <begin position="2481"/>
        <end position="2513"/>
    </location>
</feature>
<evidence type="ECO:0000256" key="1">
    <source>
        <dbReference type="SAM" id="MobiDB-lite"/>
    </source>
</evidence>
<sequence>MEPSHSPDARERAVSSEPCSIRPNPFNESELSARKRRRTSLSATSTKSGSLPKQVQATDSDQIAAIGRSAAKVDSSEAAMPSTPPESPSPRPEPVSSRVTINLRNGSVRDGRASSPPSPSPIRVQMGGSDGASTLDLAVQEVASVMTSVDGSPQDPVIIPDDDVEEMAGTEALTGLSPRDRRTRLSAALSEFPYFSPPDDTCFDTFQRLHQYLYQGVQDPDEVLQSLVSWLNNVLLWTSAETADVFASACQQNQAFWLNLPELFPLIWRNTTESKHTFSLVLDLMHSYARLTAFTLTVDYYTLNLSNGAADTDASELYAPNFLHRLALVAHKDEQLGNDGREPDTSAILTDFLHQTGGNSGLSGVVQLSEVLAVTLPKNPKRTMEHLAKISALVEALVRNLSQSQQMQGGNACEPTQTLQGHMTAAFRFLTIAWDMMTKASEKFASHLSGDSPSTLLSWLSEIHKTILASAIPEVEETLRTYCANNPEVPHRFLPDAIALERKFKALETLVRSQQMQLRMSAVSVMCNDLIGQWKRYQDKLSAGVDDEAHLTFLRCFAGFLVRHGTIDYFLSPSCHPEITAESANIIGFLMVTKTYAQNQTDLLWRTINTSRDPRIADALVRMLLKIAQLFELDTVSSLFQKMKSLEIDAFNAGMRELFTALVQQVYRNSQDVLLAEPRHICLRLIQEASIFAERSTLSNPEIFTWAYGKMKDIILQACPAPGRQELLSSCQKDIVAKSTTTHGSLQVLFLLTTTGTSLQTLIAEHDFVALIVDELECSISNARKVGFSPVYASAFGPARRKFISSLITLHGSSIPRDLGAKLWDLMVGPGALCPDDVKAGWDDLNNALRRTRLQNKFLLACLEEYLPSLSPEYFCGGTLEFVRELLSMETNNPNTTIFDDQPITSVNSLELLWKIILQATPQTIEDEAIHTLVSEVYVNSAAMKSLPPDRAREVHFSLARRCLRQLETAAKALRQNDEVAVVKGQNPLATVKKHELRFTRSLKVIKDLLRSLSTQTRFSAPDLRSLMLQAPSAVDGDLADLKYQAFDGEEQTTIMPLEIGLHNTGASLLANLKEATGFDNYRLYYRGQLLAPSSDDICKSLRELDIVNGLILVRRQSDTSEKPSRIRPGASALEIEVLRYFKELWEYLSMDETLASEIYHFLIKLPADESILVILEDPETTHRDVFPIGQPFKSLYAVHALREHVQTNRLRNSVVQSSSHDASHLVQSASDHKQALIKVFNLLAAALCDDDFIRQNLSEDLTILLRSHLVDSYVQILKGKSDGIDISPAHSLVSSDLANVLVQILHEATNATQNQASSKLTEQAFDAILASSEKSTDFWDTFCGLPKVGSILQKLVLDDDRKAVRHGISSLIASRSLGARNAIEGADFAAFFWSIVFEMLPAASAEPQKCDEVFNLASQLLTKLAETESPALDLSACLKRCGALLLAHTCTEDITLPNVHDSLAHGLATVLSLALKHARATGLVPPLGHDFSRRLLHHHLFPSVSFMEDSQPIIPQAVVNPNTRATLYDILFDLSRDSTPASLLNDLDGLTPFEEGHESPYFYELPHAFDRHRAVRAPCGYAGLRNLSNTCYLNSLVTQLFMNEEFRHFILSARVSDPQRQRLICETRQLFAALQGSRRRFVDPQSCVGQISTYDETPIDIHNQMDVDEFYNLLFDRWEAQLPFEADKKHLRSIFGGQLVQQVKSKECDHISERFEDFSAIQCDIKGKATLEESLQAYVDGEMMQGDNKYKCSSCDKFVDAVKRACFKTLPNNLIFHLKRFDFNLRTMTRAKINDHFRFPARIDMTPFTVRHLANMPDASEPDHFELVGVLVHSGSAESGHYYSFIRERSNAGSAQKWVEFNDDLVTDWDPSMMEDACFGGQDQRQPFDGGPHEKVYSAYMLFYQRASTINAGASPLVREKETTPSQIPLPPDLIPTIRAENSQIVHRHCLHDPSHIPFVIRVLNKVWNGICSSPNHTLENLAMQVGISHLDQVASRAKDLSDFHDLMGLLQRSCQRCPQCCFAFFEYMMRRSEALVMLLQKNPSPTVRHEISRTLLITLRSLKKNFPEPYGSELLEGEEIDGPNNIITQAVEMFSRLWEQFHVSLRSWPELFGTMFEFARLGKLEAAALIQGNFLHQSLSIITVDAASDLNAQYARLATTLSRRMATRSPSYENIISLIDVLLAAMDEEIEEDRIVEADENRLVIAYEEEKIPFSSMEINLLHQQWDRTRGNVFVDKLIQIGQNLPATNSIIRRLMNLSTIMDDCIFMTLKTAITGQFVHYSVAPYLRAARVYCRFSQNDENIERLRTHINGHCGNVQNAEARSFFEFQRYVYTSAEDFDEQVRTMASFHKWAPGLLGHIDHTVSRDVCHFIQDTLLRYGPAPDFSEDHDGLAKAKAVVAGARRLCLMCLIYLRDNHVERGVPAARDTVYPLLQVISDCESYFSPEDEAKDVADVQYHQLCRAVLGPMTTLTVDEIEDEGSDWENSVGSSEHLNDLDELSMQVSNGAQEGS</sequence>
<gene>
    <name evidence="3" type="ORF">B0I36DRAFT_235736</name>
</gene>
<evidence type="ECO:0000313" key="4">
    <source>
        <dbReference type="Proteomes" id="UP000756346"/>
    </source>
</evidence>
<dbReference type="InterPro" id="IPR018200">
    <property type="entry name" value="USP_CS"/>
</dbReference>
<dbReference type="FunFam" id="3.90.70.10:FF:000136">
    <property type="entry name" value="Ubiquitin C-terminal hydrolase, putative"/>
    <property type="match status" value="1"/>
</dbReference>
<name>A0A9P8YG93_9PEZI</name>
<dbReference type="Proteomes" id="UP000756346">
    <property type="component" value="Unassembled WGS sequence"/>
</dbReference>
<dbReference type="PANTHER" id="PTHR24006:SF827">
    <property type="entry name" value="UBIQUITIN CARBOXYL-TERMINAL HYDROLASE 34"/>
    <property type="match status" value="1"/>
</dbReference>
<dbReference type="InterPro" id="IPR021905">
    <property type="entry name" value="DUF3517"/>
</dbReference>
<comment type="caution">
    <text evidence="3">The sequence shown here is derived from an EMBL/GenBank/DDBJ whole genome shotgun (WGS) entry which is preliminary data.</text>
</comment>
<dbReference type="InterPro" id="IPR001394">
    <property type="entry name" value="Peptidase_C19_UCH"/>
</dbReference>
<evidence type="ECO:0000259" key="2">
    <source>
        <dbReference type="PROSITE" id="PS50235"/>
    </source>
</evidence>
<feature type="compositionally biased region" description="Polar residues" evidence="1">
    <location>
        <begin position="2503"/>
        <end position="2513"/>
    </location>
</feature>
<reference evidence="3" key="1">
    <citation type="journal article" date="2021" name="Nat. Commun.">
        <title>Genetic determinants of endophytism in the Arabidopsis root mycobiome.</title>
        <authorList>
            <person name="Mesny F."/>
            <person name="Miyauchi S."/>
            <person name="Thiergart T."/>
            <person name="Pickel B."/>
            <person name="Atanasova L."/>
            <person name="Karlsson M."/>
            <person name="Huettel B."/>
            <person name="Barry K.W."/>
            <person name="Haridas S."/>
            <person name="Chen C."/>
            <person name="Bauer D."/>
            <person name="Andreopoulos W."/>
            <person name="Pangilinan J."/>
            <person name="LaButti K."/>
            <person name="Riley R."/>
            <person name="Lipzen A."/>
            <person name="Clum A."/>
            <person name="Drula E."/>
            <person name="Henrissat B."/>
            <person name="Kohler A."/>
            <person name="Grigoriev I.V."/>
            <person name="Martin F.M."/>
            <person name="Hacquard S."/>
        </authorList>
    </citation>
    <scope>NUCLEOTIDE SEQUENCE</scope>
    <source>
        <strain evidence="3">MPI-CAGE-CH-0230</strain>
    </source>
</reference>
<dbReference type="Pfam" id="PF12030">
    <property type="entry name" value="DUF3517"/>
    <property type="match status" value="1"/>
</dbReference>
<feature type="compositionally biased region" description="Pro residues" evidence="1">
    <location>
        <begin position="82"/>
        <end position="93"/>
    </location>
</feature>
<protein>
    <recommendedName>
        <fullName evidence="2">USP domain-containing protein</fullName>
    </recommendedName>
</protein>
<dbReference type="PROSITE" id="PS00973">
    <property type="entry name" value="USP_2"/>
    <property type="match status" value="1"/>
</dbReference>
<dbReference type="InterPro" id="IPR038765">
    <property type="entry name" value="Papain-like_cys_pep_sf"/>
</dbReference>
<dbReference type="Pfam" id="PF00443">
    <property type="entry name" value="UCH"/>
    <property type="match status" value="1"/>
</dbReference>
<dbReference type="OrthoDB" id="420187at2759"/>
<dbReference type="RefSeq" id="XP_046019217.1">
    <property type="nucleotide sequence ID" value="XM_046149421.1"/>
</dbReference>
<dbReference type="GO" id="GO:0016579">
    <property type="term" value="P:protein deubiquitination"/>
    <property type="evidence" value="ECO:0007669"/>
    <property type="project" value="InterPro"/>
</dbReference>
<dbReference type="InterPro" id="IPR028889">
    <property type="entry name" value="USP"/>
</dbReference>
<dbReference type="EMBL" id="JAGTJQ010000001">
    <property type="protein sequence ID" value="KAH7041162.1"/>
    <property type="molecule type" value="Genomic_DNA"/>
</dbReference>
<dbReference type="SUPFAM" id="SSF54001">
    <property type="entry name" value="Cysteine proteinases"/>
    <property type="match status" value="1"/>
</dbReference>
<dbReference type="PANTHER" id="PTHR24006">
    <property type="entry name" value="UBIQUITIN CARBOXYL-TERMINAL HYDROLASE"/>
    <property type="match status" value="1"/>
</dbReference>
<feature type="domain" description="USP" evidence="2">
    <location>
        <begin position="1583"/>
        <end position="1908"/>
    </location>
</feature>
<evidence type="ECO:0000313" key="3">
    <source>
        <dbReference type="EMBL" id="KAH7041162.1"/>
    </source>
</evidence>
<dbReference type="CDD" id="cd02659">
    <property type="entry name" value="peptidase_C19C"/>
    <property type="match status" value="1"/>
</dbReference>
<dbReference type="GO" id="GO:0005634">
    <property type="term" value="C:nucleus"/>
    <property type="evidence" value="ECO:0007669"/>
    <property type="project" value="TreeGrafter"/>
</dbReference>
<dbReference type="GeneID" id="70178967"/>
<proteinExistence type="predicted"/>
<dbReference type="GO" id="GO:0005829">
    <property type="term" value="C:cytosol"/>
    <property type="evidence" value="ECO:0007669"/>
    <property type="project" value="TreeGrafter"/>
</dbReference>
<organism evidence="3 4">
    <name type="scientific">Microdochium trichocladiopsis</name>
    <dbReference type="NCBI Taxonomy" id="1682393"/>
    <lineage>
        <taxon>Eukaryota</taxon>
        <taxon>Fungi</taxon>
        <taxon>Dikarya</taxon>
        <taxon>Ascomycota</taxon>
        <taxon>Pezizomycotina</taxon>
        <taxon>Sordariomycetes</taxon>
        <taxon>Xylariomycetidae</taxon>
        <taxon>Xylariales</taxon>
        <taxon>Microdochiaceae</taxon>
        <taxon>Microdochium</taxon>
    </lineage>
</organism>
<accession>A0A9P8YG93</accession>
<dbReference type="Gene3D" id="3.90.70.10">
    <property type="entry name" value="Cysteine proteinases"/>
    <property type="match status" value="1"/>
</dbReference>
<feature type="compositionally biased region" description="Polar residues" evidence="1">
    <location>
        <begin position="40"/>
        <end position="61"/>
    </location>
</feature>
<keyword evidence="4" id="KW-1185">Reference proteome</keyword>
<dbReference type="PROSITE" id="PS50235">
    <property type="entry name" value="USP_3"/>
    <property type="match status" value="1"/>
</dbReference>
<feature type="region of interest" description="Disordered" evidence="1">
    <location>
        <begin position="1"/>
        <end position="130"/>
    </location>
</feature>